<keyword evidence="3" id="KW-0843">Virulence</keyword>
<proteinExistence type="predicted"/>
<name>A0AB34FFW5_9HYPO</name>
<evidence type="ECO:0000256" key="1">
    <source>
        <dbReference type="ARBA" id="ARBA00022656"/>
    </source>
</evidence>
<accession>A0AB34FFW5</accession>
<gene>
    <name evidence="6" type="ORF">O9K51_08916</name>
</gene>
<evidence type="ECO:0000313" key="7">
    <source>
        <dbReference type="Proteomes" id="UP001163105"/>
    </source>
</evidence>
<evidence type="ECO:0000256" key="5">
    <source>
        <dbReference type="SAM" id="SignalP"/>
    </source>
</evidence>
<dbReference type="Proteomes" id="UP001163105">
    <property type="component" value="Unassembled WGS sequence"/>
</dbReference>
<keyword evidence="2 5" id="KW-0732">Signal</keyword>
<keyword evidence="1" id="KW-0800">Toxin</keyword>
<protein>
    <submittedName>
        <fullName evidence="6">Heat-labile enterotoxin alpha chain domain-containing protein</fullName>
    </submittedName>
</protein>
<evidence type="ECO:0000256" key="3">
    <source>
        <dbReference type="ARBA" id="ARBA00023026"/>
    </source>
</evidence>
<reference evidence="6" key="1">
    <citation type="submission" date="2023-01" db="EMBL/GenBank/DDBJ databases">
        <title>The growth and conidiation of Purpureocillium lavendulum are regulated by nitrogen source and histone H3K14 acetylation.</title>
        <authorList>
            <person name="Tang P."/>
            <person name="Han J."/>
            <person name="Zhang C."/>
            <person name="Tang P."/>
            <person name="Qi F."/>
            <person name="Zhang K."/>
            <person name="Liang L."/>
        </authorList>
    </citation>
    <scope>NUCLEOTIDE SEQUENCE</scope>
    <source>
        <strain evidence="6">YMF1.00683</strain>
    </source>
</reference>
<dbReference type="EMBL" id="JAQHRD010000008">
    <property type="protein sequence ID" value="KAJ6438324.1"/>
    <property type="molecule type" value="Genomic_DNA"/>
</dbReference>
<dbReference type="AlphaFoldDB" id="A0AB34FFW5"/>
<dbReference type="SUPFAM" id="SSF56399">
    <property type="entry name" value="ADP-ribosylation"/>
    <property type="match status" value="1"/>
</dbReference>
<comment type="caution">
    <text evidence="6">The sequence shown here is derived from an EMBL/GenBank/DDBJ whole genome shotgun (WGS) entry which is preliminary data.</text>
</comment>
<feature type="signal peptide" evidence="5">
    <location>
        <begin position="1"/>
        <end position="21"/>
    </location>
</feature>
<evidence type="ECO:0000256" key="4">
    <source>
        <dbReference type="ARBA" id="ARBA00023157"/>
    </source>
</evidence>
<sequence length="585" mass="66095">MHPITLLTAAVAILWPRLCRANEPVTETLTRRQADRRYVFEVLYRGDTRSPDTIRKSGGFRPSGENWQVESAYITRNHVLFGPPECSAHGRPPTAYVSLSLSPGLAASYGTWVYEIRATPNFLFPDNSTSLEVFALGGVQWRQIRRFGPRQQHRSFAESSLMWNPDYEENLYDGSYLSPRCRVTTNVPSQLLTGQPDGRDDDGRPFPALRAAYALMNGVEMLALVGPFPPTSRIRGRADAVIPATGPPPPDNPGEEIAAQELQMYLELGAEELDRMFPYGRIVAAQAFAGVALAACRSLTVRMKRPREVDSTAPANGQHGTDGCCKAAATLRQNIQKLPSTVSRNCTRFSAIKFGIQLSDSWLAGTWDTLRLAFHGGELHDIVSSPDKGFHEWQNISMRRTFKSYVVARNHLTQMRIFQELTSSIAHDKWTLQGVKLRGRCADSLTELHLDKFQSENVESAHPHQRFGVSWLAWAGTIEPTKDWRTHVDCSHFKTIEVELRTPKSARDVKLDDLYVRFENEGIGRNTVNAKMETGDRDHFRVVTLRRKFGDDPTPVRDIKYFDVYSRSKQRPVPAWRDKIVVYTF</sequence>
<evidence type="ECO:0000313" key="6">
    <source>
        <dbReference type="EMBL" id="KAJ6438324.1"/>
    </source>
</evidence>
<feature type="chain" id="PRO_5044286809" evidence="5">
    <location>
        <begin position="22"/>
        <end position="585"/>
    </location>
</feature>
<evidence type="ECO:0000256" key="2">
    <source>
        <dbReference type="ARBA" id="ARBA00022729"/>
    </source>
</evidence>
<keyword evidence="7" id="KW-1185">Reference proteome</keyword>
<dbReference type="Pfam" id="PF01375">
    <property type="entry name" value="Enterotoxin_a"/>
    <property type="match status" value="1"/>
</dbReference>
<keyword evidence="4" id="KW-1015">Disulfide bond</keyword>
<organism evidence="6 7">
    <name type="scientific">Purpureocillium lavendulum</name>
    <dbReference type="NCBI Taxonomy" id="1247861"/>
    <lineage>
        <taxon>Eukaryota</taxon>
        <taxon>Fungi</taxon>
        <taxon>Dikarya</taxon>
        <taxon>Ascomycota</taxon>
        <taxon>Pezizomycotina</taxon>
        <taxon>Sordariomycetes</taxon>
        <taxon>Hypocreomycetidae</taxon>
        <taxon>Hypocreales</taxon>
        <taxon>Ophiocordycipitaceae</taxon>
        <taxon>Purpureocillium</taxon>
    </lineage>
</organism>
<dbReference type="GO" id="GO:0090729">
    <property type="term" value="F:toxin activity"/>
    <property type="evidence" value="ECO:0007669"/>
    <property type="project" value="UniProtKB-KW"/>
</dbReference>
<dbReference type="InterPro" id="IPR001144">
    <property type="entry name" value="Enterotoxin_A"/>
</dbReference>
<dbReference type="Gene3D" id="3.90.210.10">
    <property type="entry name" value="Heat-Labile Enterotoxin, subunit A"/>
    <property type="match status" value="1"/>
</dbReference>